<comment type="caution">
    <text evidence="2">The sequence shown here is derived from an EMBL/GenBank/DDBJ whole genome shotgun (WGS) entry which is preliminary data.</text>
</comment>
<proteinExistence type="predicted"/>
<name>A0A2T0QFJ4_9ACTN</name>
<dbReference type="InterPro" id="IPR036397">
    <property type="entry name" value="RNaseH_sf"/>
</dbReference>
<reference evidence="2 3" key="1">
    <citation type="submission" date="2018-03" db="EMBL/GenBank/DDBJ databases">
        <title>Genomic Encyclopedia of Archaeal and Bacterial Type Strains, Phase II (KMG-II): from individual species to whole genera.</title>
        <authorList>
            <person name="Goeker M."/>
        </authorList>
    </citation>
    <scope>NUCLEOTIDE SEQUENCE [LARGE SCALE GENOMIC DNA]</scope>
    <source>
        <strain evidence="2 3">DSM 45601</strain>
    </source>
</reference>
<protein>
    <recommendedName>
        <fullName evidence="4">Exonuclease</fullName>
    </recommendedName>
</protein>
<evidence type="ECO:0000313" key="2">
    <source>
        <dbReference type="EMBL" id="PRY02706.1"/>
    </source>
</evidence>
<dbReference type="AlphaFoldDB" id="A0A2T0QFJ4"/>
<sequence>MRQRTDIYFSADIEADGPVPGPYSMLSLGLAVAGSFDGLVFTPADPAERTFYAELKPISPDFDAEALAVSGLDRELLARQGREPAEAMTEAARWVRGAAGRMSPVFVAYPLGFDWMWCYWYFTRFAAGGSPFGHSRCLDLKTLYAARAGVPVTGAVKRAMPAELLSSRPHTHHALDDAIEQAELFINLMTWGVGRPDPDRRAGLPPGAGPEGSIGPTPIG</sequence>
<evidence type="ECO:0008006" key="4">
    <source>
        <dbReference type="Google" id="ProtNLM"/>
    </source>
</evidence>
<dbReference type="EMBL" id="PVZC01000001">
    <property type="protein sequence ID" value="PRY02706.1"/>
    <property type="molecule type" value="Genomic_DNA"/>
</dbReference>
<dbReference type="Gene3D" id="3.30.420.10">
    <property type="entry name" value="Ribonuclease H-like superfamily/Ribonuclease H"/>
    <property type="match status" value="1"/>
</dbReference>
<dbReference type="RefSeq" id="WP_211302729.1">
    <property type="nucleotide sequence ID" value="NZ_PVZC01000001.1"/>
</dbReference>
<dbReference type="GO" id="GO:0003676">
    <property type="term" value="F:nucleic acid binding"/>
    <property type="evidence" value="ECO:0007669"/>
    <property type="project" value="InterPro"/>
</dbReference>
<dbReference type="InterPro" id="IPR012337">
    <property type="entry name" value="RNaseH-like_sf"/>
</dbReference>
<accession>A0A2T0QFJ4</accession>
<gene>
    <name evidence="2" type="ORF">CLV72_1011309</name>
</gene>
<keyword evidence="3" id="KW-1185">Reference proteome</keyword>
<dbReference type="Proteomes" id="UP000237846">
    <property type="component" value="Unassembled WGS sequence"/>
</dbReference>
<dbReference type="SUPFAM" id="SSF53098">
    <property type="entry name" value="Ribonuclease H-like"/>
    <property type="match status" value="1"/>
</dbReference>
<organism evidence="2 3">
    <name type="scientific">Allonocardiopsis opalescens</name>
    <dbReference type="NCBI Taxonomy" id="1144618"/>
    <lineage>
        <taxon>Bacteria</taxon>
        <taxon>Bacillati</taxon>
        <taxon>Actinomycetota</taxon>
        <taxon>Actinomycetes</taxon>
        <taxon>Streptosporangiales</taxon>
        <taxon>Allonocardiopsis</taxon>
    </lineage>
</organism>
<evidence type="ECO:0000313" key="3">
    <source>
        <dbReference type="Proteomes" id="UP000237846"/>
    </source>
</evidence>
<feature type="region of interest" description="Disordered" evidence="1">
    <location>
        <begin position="197"/>
        <end position="220"/>
    </location>
</feature>
<evidence type="ECO:0000256" key="1">
    <source>
        <dbReference type="SAM" id="MobiDB-lite"/>
    </source>
</evidence>